<accession>A0ABQ6LXC2</accession>
<organism evidence="1 2">
    <name type="scientific">Biformimicrobium ophioploci</name>
    <dbReference type="NCBI Taxonomy" id="3036711"/>
    <lineage>
        <taxon>Bacteria</taxon>
        <taxon>Pseudomonadati</taxon>
        <taxon>Pseudomonadota</taxon>
        <taxon>Gammaproteobacteria</taxon>
        <taxon>Cellvibrionales</taxon>
        <taxon>Microbulbiferaceae</taxon>
        <taxon>Biformimicrobium</taxon>
    </lineage>
</organism>
<proteinExistence type="predicted"/>
<gene>
    <name evidence="1" type="ORF">MNKW57_10510</name>
</gene>
<comment type="caution">
    <text evidence="1">The sequence shown here is derived from an EMBL/GenBank/DDBJ whole genome shotgun (WGS) entry which is preliminary data.</text>
</comment>
<dbReference type="EMBL" id="BSYJ01000002">
    <property type="protein sequence ID" value="GMG86730.1"/>
    <property type="molecule type" value="Genomic_DNA"/>
</dbReference>
<evidence type="ECO:0000313" key="2">
    <source>
        <dbReference type="Proteomes" id="UP001224392"/>
    </source>
</evidence>
<evidence type="ECO:0000313" key="1">
    <source>
        <dbReference type="EMBL" id="GMG86730.1"/>
    </source>
</evidence>
<protein>
    <submittedName>
        <fullName evidence="1">Uncharacterized protein</fullName>
    </submittedName>
</protein>
<keyword evidence="2" id="KW-1185">Reference proteome</keyword>
<reference evidence="1 2" key="1">
    <citation type="submission" date="2023-04" db="EMBL/GenBank/DDBJ databases">
        <title>Marinobulbifer ophiurae gen. nov., sp. Nov., isolate from tissue of brittle star Ophioplocus japonicus.</title>
        <authorList>
            <person name="Kawano K."/>
            <person name="Sawayama S."/>
            <person name="Nakagawa S."/>
        </authorList>
    </citation>
    <scope>NUCLEOTIDE SEQUENCE [LARGE SCALE GENOMIC DNA]</scope>
    <source>
        <strain evidence="1 2">NKW57</strain>
    </source>
</reference>
<name>A0ABQ6LXC2_9GAMM</name>
<sequence>MQRAFGGYLAVFDESQFLEGNNFVEVRQQHTAPKMMQFCAEVRAAEGQASID</sequence>
<dbReference type="Proteomes" id="UP001224392">
    <property type="component" value="Unassembled WGS sequence"/>
</dbReference>